<dbReference type="EMBL" id="CP003332">
    <property type="protein sequence ID" value="AFJ60760.1"/>
    <property type="molecule type" value="Genomic_DNA"/>
</dbReference>
<evidence type="ECO:0000259" key="7">
    <source>
        <dbReference type="Pfam" id="PF02687"/>
    </source>
</evidence>
<dbReference type="AlphaFoldDB" id="I2C286"/>
<organism evidence="9 10">
    <name type="scientific">Bacillus amyloliquefaciens (strain Y2)</name>
    <name type="common">Bacillus amyloliquefaciens subsp. plantarum (strain B9601-Y2)</name>
    <dbReference type="NCBI Taxonomy" id="1155777"/>
    <lineage>
        <taxon>Bacteria</taxon>
        <taxon>Bacillati</taxon>
        <taxon>Bacillota</taxon>
        <taxon>Bacilli</taxon>
        <taxon>Bacillales</taxon>
        <taxon>Bacillaceae</taxon>
        <taxon>Bacillus</taxon>
        <taxon>Bacillus amyloliquefaciens group</taxon>
    </lineage>
</organism>
<gene>
    <name evidence="9" type="ORF">MUS_0692</name>
</gene>
<feature type="transmembrane region" description="Helical" evidence="6">
    <location>
        <begin position="392"/>
        <end position="411"/>
    </location>
</feature>
<dbReference type="KEGG" id="bqy:MUS_0692"/>
<feature type="transmembrane region" description="Helical" evidence="6">
    <location>
        <begin position="21"/>
        <end position="42"/>
    </location>
</feature>
<evidence type="ECO:0000256" key="3">
    <source>
        <dbReference type="ARBA" id="ARBA00022692"/>
    </source>
</evidence>
<evidence type="ECO:0000313" key="9">
    <source>
        <dbReference type="EMBL" id="AFJ60760.1"/>
    </source>
</evidence>
<dbReference type="InterPro" id="IPR003838">
    <property type="entry name" value="ABC3_permease_C"/>
</dbReference>
<protein>
    <submittedName>
        <fullName evidence="9">Putative ABC transporter permease</fullName>
    </submittedName>
</protein>
<dbReference type="PATRIC" id="fig|1126211.3.peg.670"/>
<evidence type="ECO:0000259" key="8">
    <source>
        <dbReference type="Pfam" id="PF12704"/>
    </source>
</evidence>
<keyword evidence="3 6" id="KW-0812">Transmembrane</keyword>
<evidence type="ECO:0000256" key="2">
    <source>
        <dbReference type="ARBA" id="ARBA00022475"/>
    </source>
</evidence>
<feature type="transmembrane region" description="Helical" evidence="6">
    <location>
        <begin position="749"/>
        <end position="782"/>
    </location>
</feature>
<keyword evidence="4 6" id="KW-1133">Transmembrane helix</keyword>
<dbReference type="Proteomes" id="UP000002878">
    <property type="component" value="Chromosome"/>
</dbReference>
<feature type="transmembrane region" description="Helical" evidence="6">
    <location>
        <begin position="704"/>
        <end position="728"/>
    </location>
</feature>
<sequence>MKKNIVGLSLRFFSTNKFITLTSIIGVILSVSLIISMTLFAFNAKQTLKDEVSKMYGEMDLSVGYENGSQKIIDKHFVENLHRNKNIEQISSVLVSQIKLGTSDSKASFYTVGVNNDNLSKSRYHFTRNIKKNELIVNKGLAESLGVKVGDHLQSEGKDFKLVETIEDLNSTGIAPNILLISHDTLQNIIAKKFGKNIEATYILIKAKNGTDKLSLANEIKKKEKDLRIDIAEEDPFLRSNIESLSIFIVVLSFLTMIVTSLLIVSNFEMFLYKYKNQFAIMRSIGATGRQLFSIVLLQSFFITSIGSILGLGFAMFSNQYLWGWLEKIFSFNVSSGVTFNFKLAVLIMLICMTIIQLFLLSPTMKITKILPLKVIQENEEINFRTYKYNKFIGKSFVILSVITILFGKFIPKEDGGQVFCLLLASILLLTGIFVLFPVYLGPLLMFLAPIIKKISGVNSYVAIKNVIPQVKKNTFVILTISTMMIITVFGSVMLNTIQKNEENALKEQFPTSVVLTSRLGDKSSINAIELEKEIEAINGIEYTSSISTQSSGELMNGNGSITFDYSLSDLGRMQKLGIFTGLPDDKKNIIVISEDFAGKHSLKIGDTVELGKYSDTDQKIISTGKYKIGAITNRLKDSDVYMDWKEIKYRTDATVFSKLLVQTDHAKQMIGKLEKMKGQFPEIQINSYKESLKKSKDMFYQRWSIFIVVISVMLISITIGVFSSLINNINSKRREFAILRTISLSKRGIINVILTQILLYLFIGLLLGVLSGALLAVVISLIDPGKIYINFSIIGLISGFMLLMGLIIFLPLAAKLGNKKITLELTQDNK</sequence>
<evidence type="ECO:0000256" key="5">
    <source>
        <dbReference type="ARBA" id="ARBA00023136"/>
    </source>
</evidence>
<dbReference type="PANTHER" id="PTHR30287">
    <property type="entry name" value="MEMBRANE COMPONENT OF PREDICTED ABC SUPERFAMILY METABOLITE UPTAKE TRANSPORTER"/>
    <property type="match status" value="1"/>
</dbReference>
<dbReference type="HOGENOM" id="CLU_017812_0_0_9"/>
<feature type="transmembrane region" description="Helical" evidence="6">
    <location>
        <begin position="788"/>
        <end position="811"/>
    </location>
</feature>
<dbReference type="Pfam" id="PF12704">
    <property type="entry name" value="MacB_PCD"/>
    <property type="match status" value="2"/>
</dbReference>
<reference evidence="9 10" key="1">
    <citation type="journal article" date="2012" name="J. Biotechnol.">
        <title>Genome sequence of the plant growth promoting strain Bacillus amyloliquefaciens subsp. plantarum B9601-Y2 and expression of mersacidin and other secondary metabolites.</title>
        <authorList>
            <person name="He P."/>
            <person name="Hao K."/>
            <person name="Blom J."/>
            <person name="Ruckert C."/>
            <person name="Vater J."/>
            <person name="Mao Z."/>
            <person name="Wu Y."/>
            <person name="Hou M."/>
            <person name="He P."/>
            <person name="He Y."/>
            <person name="Borriss R."/>
        </authorList>
    </citation>
    <scope>NUCLEOTIDE SEQUENCE [LARGE SCALE GENOMIC DNA]</scope>
    <source>
        <strain evidence="9">Y2</strain>
    </source>
</reference>
<dbReference type="InterPro" id="IPR025857">
    <property type="entry name" value="MacB_PCD"/>
</dbReference>
<feature type="domain" description="MacB-like periplasmic core" evidence="8">
    <location>
        <begin position="479"/>
        <end position="666"/>
    </location>
</feature>
<dbReference type="PANTHER" id="PTHR30287:SF2">
    <property type="entry name" value="BLL1001 PROTEIN"/>
    <property type="match status" value="1"/>
</dbReference>
<feature type="transmembrane region" description="Helical" evidence="6">
    <location>
        <begin position="292"/>
        <end position="318"/>
    </location>
</feature>
<dbReference type="GO" id="GO:0005886">
    <property type="term" value="C:plasma membrane"/>
    <property type="evidence" value="ECO:0007669"/>
    <property type="project" value="UniProtKB-SubCell"/>
</dbReference>
<comment type="subcellular location">
    <subcellularLocation>
        <location evidence="1">Cell membrane</location>
        <topology evidence="1">Multi-pass membrane protein</topology>
    </subcellularLocation>
</comment>
<accession>I2C286</accession>
<feature type="domain" description="MacB-like periplasmic core" evidence="8">
    <location>
        <begin position="20"/>
        <end position="222"/>
    </location>
</feature>
<feature type="transmembrane region" description="Helical" evidence="6">
    <location>
        <begin position="245"/>
        <end position="272"/>
    </location>
</feature>
<evidence type="ECO:0000256" key="6">
    <source>
        <dbReference type="SAM" id="Phobius"/>
    </source>
</evidence>
<evidence type="ECO:0000256" key="1">
    <source>
        <dbReference type="ARBA" id="ARBA00004651"/>
    </source>
</evidence>
<feature type="transmembrane region" description="Helical" evidence="6">
    <location>
        <begin position="475"/>
        <end position="495"/>
    </location>
</feature>
<evidence type="ECO:0000313" key="10">
    <source>
        <dbReference type="Proteomes" id="UP000002878"/>
    </source>
</evidence>
<keyword evidence="2" id="KW-1003">Cell membrane</keyword>
<keyword evidence="5 6" id="KW-0472">Membrane</keyword>
<dbReference type="InterPro" id="IPR038766">
    <property type="entry name" value="Membrane_comp_ABC_pdt"/>
</dbReference>
<evidence type="ECO:0000256" key="4">
    <source>
        <dbReference type="ARBA" id="ARBA00022989"/>
    </source>
</evidence>
<dbReference type="KEGG" id="bya:BANAU_0631"/>
<feature type="transmembrane region" description="Helical" evidence="6">
    <location>
        <begin position="338"/>
        <end position="361"/>
    </location>
</feature>
<feature type="domain" description="ABC3 transporter permease C-terminal" evidence="7">
    <location>
        <begin position="709"/>
        <end position="820"/>
    </location>
</feature>
<dbReference type="RefSeq" id="WP_014417125.1">
    <property type="nucleotide sequence ID" value="NC_017061.1"/>
</dbReference>
<name>I2C286_BACAY</name>
<proteinExistence type="predicted"/>
<dbReference type="Pfam" id="PF02687">
    <property type="entry name" value="FtsX"/>
    <property type="match status" value="2"/>
</dbReference>
<feature type="transmembrane region" description="Helical" evidence="6">
    <location>
        <begin position="417"/>
        <end position="441"/>
    </location>
</feature>
<feature type="domain" description="ABC3 transporter permease C-terminal" evidence="7">
    <location>
        <begin position="251"/>
        <end position="370"/>
    </location>
</feature>